<evidence type="ECO:0000256" key="2">
    <source>
        <dbReference type="ARBA" id="ARBA00022833"/>
    </source>
</evidence>
<dbReference type="SUPFAM" id="SSF57701">
    <property type="entry name" value="Zn2/Cys6 DNA-binding domain"/>
    <property type="match status" value="1"/>
</dbReference>
<evidence type="ECO:0000256" key="4">
    <source>
        <dbReference type="ARBA" id="ARBA00023125"/>
    </source>
</evidence>
<proteinExistence type="predicted"/>
<reference evidence="9" key="1">
    <citation type="journal article" date="2017" name="Genome Biol.">
        <title>Comparative genomics reveals high biological diversity and specific adaptations in the industrially and medically important fungal genus Aspergillus.</title>
        <authorList>
            <person name="de Vries R.P."/>
            <person name="Riley R."/>
            <person name="Wiebenga A."/>
            <person name="Aguilar-Osorio G."/>
            <person name="Amillis S."/>
            <person name="Uchima C.A."/>
            <person name="Anderluh G."/>
            <person name="Asadollahi M."/>
            <person name="Askin M."/>
            <person name="Barry K."/>
            <person name="Battaglia E."/>
            <person name="Bayram O."/>
            <person name="Benocci T."/>
            <person name="Braus-Stromeyer S.A."/>
            <person name="Caldana C."/>
            <person name="Canovas D."/>
            <person name="Cerqueira G.C."/>
            <person name="Chen F."/>
            <person name="Chen W."/>
            <person name="Choi C."/>
            <person name="Clum A."/>
            <person name="Dos Santos R.A."/>
            <person name="Damasio A.R."/>
            <person name="Diallinas G."/>
            <person name="Emri T."/>
            <person name="Fekete E."/>
            <person name="Flipphi M."/>
            <person name="Freyberg S."/>
            <person name="Gallo A."/>
            <person name="Gournas C."/>
            <person name="Habgood R."/>
            <person name="Hainaut M."/>
            <person name="Harispe M.L."/>
            <person name="Henrissat B."/>
            <person name="Hilden K.S."/>
            <person name="Hope R."/>
            <person name="Hossain A."/>
            <person name="Karabika E."/>
            <person name="Karaffa L."/>
            <person name="Karanyi Z."/>
            <person name="Krasevec N."/>
            <person name="Kuo A."/>
            <person name="Kusch H."/>
            <person name="LaButti K."/>
            <person name="Lagendijk E.L."/>
            <person name="Lapidus A."/>
            <person name="Levasseur A."/>
            <person name="Lindquist E."/>
            <person name="Lipzen A."/>
            <person name="Logrieco A.F."/>
            <person name="MacCabe A."/>
            <person name="Maekelae M.R."/>
            <person name="Malavazi I."/>
            <person name="Melin P."/>
            <person name="Meyer V."/>
            <person name="Mielnichuk N."/>
            <person name="Miskei M."/>
            <person name="Molnar A.P."/>
            <person name="Mule G."/>
            <person name="Ngan C.Y."/>
            <person name="Orejas M."/>
            <person name="Orosz E."/>
            <person name="Ouedraogo J.P."/>
            <person name="Overkamp K.M."/>
            <person name="Park H.-S."/>
            <person name="Perrone G."/>
            <person name="Piumi F."/>
            <person name="Punt P.J."/>
            <person name="Ram A.F."/>
            <person name="Ramon A."/>
            <person name="Rauscher S."/>
            <person name="Record E."/>
            <person name="Riano-Pachon D.M."/>
            <person name="Robert V."/>
            <person name="Roehrig J."/>
            <person name="Ruller R."/>
            <person name="Salamov A."/>
            <person name="Salih N.S."/>
            <person name="Samson R.A."/>
            <person name="Sandor E."/>
            <person name="Sanguinetti M."/>
            <person name="Schuetze T."/>
            <person name="Sepcic K."/>
            <person name="Shelest E."/>
            <person name="Sherlock G."/>
            <person name="Sophianopoulou V."/>
            <person name="Squina F.M."/>
            <person name="Sun H."/>
            <person name="Susca A."/>
            <person name="Todd R.B."/>
            <person name="Tsang A."/>
            <person name="Unkles S.E."/>
            <person name="van de Wiele N."/>
            <person name="van Rossen-Uffink D."/>
            <person name="Oliveira J.V."/>
            <person name="Vesth T.C."/>
            <person name="Visser J."/>
            <person name="Yu J.-H."/>
            <person name="Zhou M."/>
            <person name="Andersen M.R."/>
            <person name="Archer D.B."/>
            <person name="Baker S.E."/>
            <person name="Benoit I."/>
            <person name="Brakhage A.A."/>
            <person name="Braus G.H."/>
            <person name="Fischer R."/>
            <person name="Frisvad J.C."/>
            <person name="Goldman G.H."/>
            <person name="Houbraken J."/>
            <person name="Oakley B."/>
            <person name="Pocsi I."/>
            <person name="Scazzocchio C."/>
            <person name="Seiboth B."/>
            <person name="vanKuyk P.A."/>
            <person name="Wortman J."/>
            <person name="Dyer P.S."/>
            <person name="Grigoriev I.V."/>
        </authorList>
    </citation>
    <scope>NUCLEOTIDE SEQUENCE [LARGE SCALE GENOMIC DNA]</scope>
    <source>
        <strain evidence="9">CBS 516.65</strain>
    </source>
</reference>
<dbReference type="OrthoDB" id="3145928at2759"/>
<keyword evidence="4" id="KW-0238">DNA-binding</keyword>
<name>A0A1L9VN87_ASPGL</name>
<dbReference type="PROSITE" id="PS50048">
    <property type="entry name" value="ZN2_CY6_FUNGAL_2"/>
    <property type="match status" value="1"/>
</dbReference>
<dbReference type="CDD" id="cd00067">
    <property type="entry name" value="GAL4"/>
    <property type="match status" value="1"/>
</dbReference>
<dbReference type="RefSeq" id="XP_022402083.1">
    <property type="nucleotide sequence ID" value="XM_022540395.1"/>
</dbReference>
<dbReference type="PANTHER" id="PTHR36206:SF14">
    <property type="entry name" value="ZN(2)-C6 FUNGAL-TYPE DOMAIN-CONTAINING PROTEIN-RELATED"/>
    <property type="match status" value="1"/>
</dbReference>
<accession>A0A1L9VN87</accession>
<organism evidence="8 9">
    <name type="scientific">Aspergillus glaucus CBS 516.65</name>
    <dbReference type="NCBI Taxonomy" id="1160497"/>
    <lineage>
        <taxon>Eukaryota</taxon>
        <taxon>Fungi</taxon>
        <taxon>Dikarya</taxon>
        <taxon>Ascomycota</taxon>
        <taxon>Pezizomycotina</taxon>
        <taxon>Eurotiomycetes</taxon>
        <taxon>Eurotiomycetidae</taxon>
        <taxon>Eurotiales</taxon>
        <taxon>Aspergillaceae</taxon>
        <taxon>Aspergillus</taxon>
        <taxon>Aspergillus subgen. Aspergillus</taxon>
    </lineage>
</organism>
<dbReference type="InterPro" id="IPR036864">
    <property type="entry name" value="Zn2-C6_fun-type_DNA-bd_sf"/>
</dbReference>
<keyword evidence="9" id="KW-1185">Reference proteome</keyword>
<evidence type="ECO:0000256" key="3">
    <source>
        <dbReference type="ARBA" id="ARBA00023015"/>
    </source>
</evidence>
<evidence type="ECO:0000256" key="5">
    <source>
        <dbReference type="ARBA" id="ARBA00023163"/>
    </source>
</evidence>
<evidence type="ECO:0000256" key="1">
    <source>
        <dbReference type="ARBA" id="ARBA00022723"/>
    </source>
</evidence>
<dbReference type="GeneID" id="34456656"/>
<dbReference type="GO" id="GO:0000981">
    <property type="term" value="F:DNA-binding transcription factor activity, RNA polymerase II-specific"/>
    <property type="evidence" value="ECO:0007669"/>
    <property type="project" value="InterPro"/>
</dbReference>
<dbReference type="PANTHER" id="PTHR36206">
    <property type="entry name" value="ASPERCRYPTIN BIOSYNTHESIS CLUSTER-SPECIFIC TRANSCRIPTION REGULATOR ATNN-RELATED"/>
    <property type="match status" value="1"/>
</dbReference>
<dbReference type="Pfam" id="PF00172">
    <property type="entry name" value="Zn_clus"/>
    <property type="match status" value="1"/>
</dbReference>
<evidence type="ECO:0000256" key="6">
    <source>
        <dbReference type="ARBA" id="ARBA00023242"/>
    </source>
</evidence>
<dbReference type="Proteomes" id="UP000184300">
    <property type="component" value="Unassembled WGS sequence"/>
</dbReference>
<dbReference type="STRING" id="1160497.A0A1L9VN87"/>
<keyword evidence="2" id="KW-0862">Zinc</keyword>
<keyword evidence="6" id="KW-0539">Nucleus</keyword>
<dbReference type="GO" id="GO:0003677">
    <property type="term" value="F:DNA binding"/>
    <property type="evidence" value="ECO:0007669"/>
    <property type="project" value="UniProtKB-KW"/>
</dbReference>
<dbReference type="GO" id="GO:0008270">
    <property type="term" value="F:zinc ion binding"/>
    <property type="evidence" value="ECO:0007669"/>
    <property type="project" value="InterPro"/>
</dbReference>
<protein>
    <recommendedName>
        <fullName evidence="7">Zn(2)-C6 fungal-type domain-containing protein</fullName>
    </recommendedName>
</protein>
<keyword evidence="1" id="KW-0479">Metal-binding</keyword>
<gene>
    <name evidence="8" type="ORF">ASPGLDRAFT_123378</name>
</gene>
<evidence type="ECO:0000313" key="9">
    <source>
        <dbReference type="Proteomes" id="UP000184300"/>
    </source>
</evidence>
<dbReference type="AlphaFoldDB" id="A0A1L9VN87"/>
<dbReference type="InterPro" id="IPR052360">
    <property type="entry name" value="Transcr_Regulatory_Proteins"/>
</dbReference>
<sequence>MPVKGSSIASLKSRSGCKTCKIRRVKCGEEKPNCVRCTSTSRKCEYEGRVSGAFCSTLSTFSPSSSPNTAWRERRAFAYYFQHAASFVGGGLDGDFWRTIVPQVCRSEPAVWDAIISVSALFEGPEPFPDFVSLRPKNPQILTQNHRDALSWYSRSITSVRQHIERGVVDIFVGLVSCVLFICIEALQGAAAEALRLYDQGVHLILALRAQIASGAMPPAKAFLLEDIIVPIFVRLGAISFTISGAPVTSLLPETGHALTQEFVSLKSARDAIVLLSTEAQLFESICEKNVFQASASHVPPELINRQMTLSAKLRSWHVAFTKLIASLHSKGRLSPEQTSTAALLWTYHETVFIILETCVSPSRILIDAYLPNFQTIIDQSSIALDAYMQPDGTQPPFTFEISVGLPIWFTCLRCREPGIRRMALDLLRRAPQVQGVYKLPPAVTFGEKVIILEETYGSAKHARQEMITALVDYQSHSRGSSSDGSSSTDIPTEVLVPEEARIRPTGVFRPREGIPPEIVEEDVTRWNASLDQEFLRFTRNKYDMASDTWQIVHECVPVDF</sequence>
<feature type="domain" description="Zn(2)-C6 fungal-type" evidence="7">
    <location>
        <begin position="16"/>
        <end position="46"/>
    </location>
</feature>
<evidence type="ECO:0000259" key="7">
    <source>
        <dbReference type="PROSITE" id="PS50048"/>
    </source>
</evidence>
<keyword evidence="5" id="KW-0804">Transcription</keyword>
<evidence type="ECO:0000313" key="8">
    <source>
        <dbReference type="EMBL" id="OJJ85385.1"/>
    </source>
</evidence>
<dbReference type="InterPro" id="IPR001138">
    <property type="entry name" value="Zn2Cys6_DnaBD"/>
</dbReference>
<dbReference type="EMBL" id="KV878894">
    <property type="protein sequence ID" value="OJJ85385.1"/>
    <property type="molecule type" value="Genomic_DNA"/>
</dbReference>
<dbReference type="Gene3D" id="4.10.240.10">
    <property type="entry name" value="Zn(2)-C6 fungal-type DNA-binding domain"/>
    <property type="match status" value="1"/>
</dbReference>
<dbReference type="PROSITE" id="PS00463">
    <property type="entry name" value="ZN2_CY6_FUNGAL_1"/>
    <property type="match status" value="1"/>
</dbReference>
<dbReference type="VEuPathDB" id="FungiDB:ASPGLDRAFT_123378"/>
<keyword evidence="3" id="KW-0805">Transcription regulation</keyword>